<dbReference type="SUPFAM" id="SSF51306">
    <property type="entry name" value="LexA/Signal peptidase"/>
    <property type="match status" value="1"/>
</dbReference>
<gene>
    <name evidence="1" type="ORF">V3M73_10465</name>
</gene>
<reference evidence="1 2" key="1">
    <citation type="submission" date="2024-01" db="EMBL/GenBank/DDBJ databases">
        <title>Genomic analysis and antimicrobial resistance profiles of Trueperella pyogenes isolated from domestic and wild animals.</title>
        <authorList>
            <person name="Magossi G."/>
            <person name="Gzyl K.E."/>
            <person name="Holman D.B."/>
            <person name="Amat S."/>
        </authorList>
    </citation>
    <scope>NUCLEOTIDE SEQUENCE [LARGE SCALE GENOMIC DNA]</scope>
    <source>
        <strain evidence="1 2">1494</strain>
    </source>
</reference>
<proteinExistence type="predicted"/>
<dbReference type="RefSeq" id="WP_341828004.1">
    <property type="nucleotide sequence ID" value="NZ_CP123399.1"/>
</dbReference>
<sequence length="170" mass="19019">MTENQQLHIPSDGEVFFVGNETNKLSPFEAKKEILIKVLSLIGGVRLTASGSSMYPTILPNTEVHIVASSNHYSSGDIVFFQHAMGHFVLHKIVAVDHENKLVHIKGEAEQKAEIVKFDDILGQLTDRVPFHIQNNHWFVASPINGIYLVLEMCGNLVVNWMTRVTIDVT</sequence>
<protein>
    <submittedName>
        <fullName evidence="1">S24/S26 family peptidase</fullName>
    </submittedName>
</protein>
<evidence type="ECO:0000313" key="1">
    <source>
        <dbReference type="EMBL" id="MEW6955438.1"/>
    </source>
</evidence>
<name>A0ABV3NEJ3_9ACTO</name>
<evidence type="ECO:0000313" key="2">
    <source>
        <dbReference type="Proteomes" id="UP001555100"/>
    </source>
</evidence>
<dbReference type="Proteomes" id="UP001555100">
    <property type="component" value="Unassembled WGS sequence"/>
</dbReference>
<dbReference type="InterPro" id="IPR036286">
    <property type="entry name" value="LexA/Signal_pep-like_sf"/>
</dbReference>
<dbReference type="CDD" id="cd06462">
    <property type="entry name" value="Peptidase_S24_S26"/>
    <property type="match status" value="1"/>
</dbReference>
<accession>A0ABV3NEJ3</accession>
<comment type="caution">
    <text evidence="1">The sequence shown here is derived from an EMBL/GenBank/DDBJ whole genome shotgun (WGS) entry which is preliminary data.</text>
</comment>
<organism evidence="1 2">
    <name type="scientific">Trueperella pyogenes</name>
    <dbReference type="NCBI Taxonomy" id="1661"/>
    <lineage>
        <taxon>Bacteria</taxon>
        <taxon>Bacillati</taxon>
        <taxon>Actinomycetota</taxon>
        <taxon>Actinomycetes</taxon>
        <taxon>Actinomycetales</taxon>
        <taxon>Actinomycetaceae</taxon>
        <taxon>Trueperella</taxon>
    </lineage>
</organism>
<dbReference type="EMBL" id="JBAGNM010000026">
    <property type="protein sequence ID" value="MEW6955438.1"/>
    <property type="molecule type" value="Genomic_DNA"/>
</dbReference>
<keyword evidence="2" id="KW-1185">Reference proteome</keyword>